<dbReference type="GO" id="GO:0005737">
    <property type="term" value="C:cytoplasm"/>
    <property type="evidence" value="ECO:0007669"/>
    <property type="project" value="TreeGrafter"/>
</dbReference>
<dbReference type="InterPro" id="IPR012347">
    <property type="entry name" value="Ferritin-like"/>
</dbReference>
<sequence>MIFAELPGVSRNIFPPGQCIDSSILDKTGLTKIRIQPRPERGPGQRRFIPGRCAQVSCSFFSSSVIIAALEGSHVGKWKLHLSKAMGRVKVGLTWVCRSATLSLASINSCSAIFLLLSVCSRAALSSSISACISTFLRSDMTSCSFRYCRGYYKSMGIIPAPDLSIQGALYSFCDSLAVSLQLSNLFVFFCHLSFHCSAIGTLSEPHPAPLVTLHTSASIPPEATKRHKSCNCGFVVKGGLFQITPQLLDFASKEFRLDQRVPREAPALLRSSASVPRLLLHRSSPSSSGKDSHLRLRELLLATAGLTTQRLGLRVELGNAPWLLHHWALFVTKYTRFNQNVMKLGTLVEESLPYKQTKFGLSNTNPLAPLLVQRRHWVFQQENDPKHVAKSTLKRFTTHRIKLLPWPSQSPDLTPIENLWSELKRREQRRGVGAVRFRLLLTLFLFELHIAIMHHGARHLIDAGLLFSGEAQDIMKVSRSKTEYMCLNEREGSRAVRLQRAEVKKVQEFRYLGSTVQCDGECGKEVKRRVQAGWSGWRKVSGVLCDRRVSARIKGKVYRTVVRAAMMYGLETVAVRKRQEAELEVAEMRMLRFSLGVKRMDKIRNEHIRGTAQVGCFGDKVREARLRWFGHMQRRDSGYIGRRMLEMELPGKRSRGRPKTRYMDVLKEDMKTLRRYVVELPYASCPGRPPPPQHCKPAATCMDSQSHRRAQSRISARGVSGVHICDSTVLVVDQKPWREAEIPRISAEMETSQIRQNFDRDCEAAINKMINLELYASYTYTSMANLQAFYFKRDDVALNGFSKFFKKNSEEEREHAEKFMELQNKRGGRIVLQDIKKPERDSWGNGLIAMQCALQLEKNVNQALLDLHKVASEKGDPHVCDFLETHYLNEQVEAIKKLGDHITNLSKMDAGNNRMAEYLFDKHTLDS</sequence>
<evidence type="ECO:0000256" key="2">
    <source>
        <dbReference type="ARBA" id="ARBA00022434"/>
    </source>
</evidence>
<evidence type="ECO:0000256" key="5">
    <source>
        <dbReference type="ARBA" id="ARBA00023004"/>
    </source>
</evidence>
<dbReference type="EMBL" id="SRMA01025562">
    <property type="protein sequence ID" value="TRY93183.1"/>
    <property type="molecule type" value="Genomic_DNA"/>
</dbReference>
<dbReference type="GO" id="GO:0004322">
    <property type="term" value="F:ferroxidase activity"/>
    <property type="evidence" value="ECO:0007669"/>
    <property type="project" value="UniProtKB-EC"/>
</dbReference>
<evidence type="ECO:0000313" key="12">
    <source>
        <dbReference type="Proteomes" id="UP000316079"/>
    </source>
</evidence>
<dbReference type="GO" id="GO:0008199">
    <property type="term" value="F:ferric iron binding"/>
    <property type="evidence" value="ECO:0007669"/>
    <property type="project" value="InterPro"/>
</dbReference>
<dbReference type="Gene3D" id="1.20.1260.10">
    <property type="match status" value="1"/>
</dbReference>
<keyword evidence="2 9" id="KW-0409">Iron storage</keyword>
<dbReference type="AlphaFoldDB" id="A0A553QT82"/>
<dbReference type="STRING" id="623744.A0A553QT82"/>
<reference evidence="11 12" key="1">
    <citation type="journal article" date="2019" name="Sci. Data">
        <title>Hybrid genome assembly and annotation of Danionella translucida.</title>
        <authorList>
            <person name="Kadobianskyi M."/>
            <person name="Schulze L."/>
            <person name="Schuelke M."/>
            <person name="Judkewitz B."/>
        </authorList>
    </citation>
    <scope>NUCLEOTIDE SEQUENCE [LARGE SCALE GENOMIC DNA]</scope>
    <source>
        <strain evidence="11 12">Bolton</strain>
    </source>
</reference>
<dbReference type="Proteomes" id="UP000316079">
    <property type="component" value="Unassembled WGS sequence"/>
</dbReference>
<evidence type="ECO:0000256" key="1">
    <source>
        <dbReference type="ARBA" id="ARBA00007513"/>
    </source>
</evidence>
<dbReference type="PROSITE" id="PS00204">
    <property type="entry name" value="FERRITIN_2"/>
    <property type="match status" value="1"/>
</dbReference>
<evidence type="ECO:0000259" key="10">
    <source>
        <dbReference type="PROSITE" id="PS50905"/>
    </source>
</evidence>
<feature type="binding site" evidence="8">
    <location>
        <position position="816"/>
    </location>
    <ligand>
        <name>Fe cation</name>
        <dbReference type="ChEBI" id="CHEBI:24875"/>
        <label>1</label>
    </ligand>
</feature>
<evidence type="ECO:0000256" key="4">
    <source>
        <dbReference type="ARBA" id="ARBA00023002"/>
    </source>
</evidence>
<comment type="catalytic activity">
    <reaction evidence="7">
        <text>4 Fe(2+) + O2 + 4 H(+) = 4 Fe(3+) + 2 H2O</text>
        <dbReference type="Rhea" id="RHEA:11148"/>
        <dbReference type="ChEBI" id="CHEBI:15377"/>
        <dbReference type="ChEBI" id="CHEBI:15378"/>
        <dbReference type="ChEBI" id="CHEBI:15379"/>
        <dbReference type="ChEBI" id="CHEBI:29033"/>
        <dbReference type="ChEBI" id="CHEBI:29034"/>
        <dbReference type="EC" id="1.16.3.1"/>
    </reaction>
</comment>
<accession>A0A553QT82</accession>
<dbReference type="InterPro" id="IPR014034">
    <property type="entry name" value="Ferritin_CS"/>
</dbReference>
<name>A0A553QT82_9TELE</name>
<dbReference type="InterPro" id="IPR001519">
    <property type="entry name" value="Ferritin"/>
</dbReference>
<dbReference type="GO" id="GO:0008198">
    <property type="term" value="F:ferrous iron binding"/>
    <property type="evidence" value="ECO:0007669"/>
    <property type="project" value="TreeGrafter"/>
</dbReference>
<dbReference type="GO" id="GO:0006879">
    <property type="term" value="P:intracellular iron ion homeostasis"/>
    <property type="evidence" value="ECO:0007669"/>
    <property type="project" value="UniProtKB-KW"/>
</dbReference>
<dbReference type="GO" id="GO:0003676">
    <property type="term" value="F:nucleic acid binding"/>
    <property type="evidence" value="ECO:0007669"/>
    <property type="project" value="InterPro"/>
</dbReference>
<organism evidence="11 12">
    <name type="scientific">Danionella cerebrum</name>
    <dbReference type="NCBI Taxonomy" id="2873325"/>
    <lineage>
        <taxon>Eukaryota</taxon>
        <taxon>Metazoa</taxon>
        <taxon>Chordata</taxon>
        <taxon>Craniata</taxon>
        <taxon>Vertebrata</taxon>
        <taxon>Euteleostomi</taxon>
        <taxon>Actinopterygii</taxon>
        <taxon>Neopterygii</taxon>
        <taxon>Teleostei</taxon>
        <taxon>Ostariophysi</taxon>
        <taxon>Cypriniformes</taxon>
        <taxon>Danionidae</taxon>
        <taxon>Danioninae</taxon>
        <taxon>Danionella</taxon>
    </lineage>
</organism>
<dbReference type="InterPro" id="IPR009078">
    <property type="entry name" value="Ferritin-like_SF"/>
</dbReference>
<protein>
    <recommendedName>
        <fullName evidence="9">Ferritin</fullName>
    </recommendedName>
</protein>
<dbReference type="PROSITE" id="PS00540">
    <property type="entry name" value="FERRITIN_1"/>
    <property type="match status" value="1"/>
</dbReference>
<feature type="binding site" evidence="8">
    <location>
        <position position="774"/>
    </location>
    <ligand>
        <name>Fe cation</name>
        <dbReference type="ChEBI" id="CHEBI:24875"/>
        <label>1</label>
    </ligand>
</feature>
<evidence type="ECO:0000256" key="7">
    <source>
        <dbReference type="ARBA" id="ARBA00047990"/>
    </source>
</evidence>
<feature type="binding site" evidence="8">
    <location>
        <position position="858"/>
    </location>
    <ligand>
        <name>Fe cation</name>
        <dbReference type="ChEBI" id="CHEBI:24875"/>
        <label>1</label>
    </ligand>
</feature>
<keyword evidence="3 8" id="KW-0479">Metal-binding</keyword>
<evidence type="ECO:0000256" key="6">
    <source>
        <dbReference type="ARBA" id="ARBA00025111"/>
    </source>
</evidence>
<dbReference type="PROSITE" id="PS50905">
    <property type="entry name" value="FERRITIN_LIKE"/>
    <property type="match status" value="1"/>
</dbReference>
<dbReference type="InterPro" id="IPR008331">
    <property type="entry name" value="Ferritin_DPS_dom"/>
</dbReference>
<feature type="domain" description="Ferritin-like diiron" evidence="10">
    <location>
        <begin position="757"/>
        <end position="910"/>
    </location>
</feature>
<comment type="similarity">
    <text evidence="1 9">Belongs to the ferritin family.</text>
</comment>
<feature type="binding site" evidence="8">
    <location>
        <position position="892"/>
    </location>
    <ligand>
        <name>Fe cation</name>
        <dbReference type="ChEBI" id="CHEBI:24875"/>
        <label>1</label>
    </ligand>
</feature>
<dbReference type="InterPro" id="IPR009040">
    <property type="entry name" value="Ferritin-like_diiron"/>
</dbReference>
<comment type="function">
    <text evidence="9">Stores iron in a soluble, non-toxic, readily available form. Important for iron homeostasis. Iron is taken up in the ferrous form and deposited as ferric hydroxides after oxidation.</text>
</comment>
<evidence type="ECO:0000313" key="11">
    <source>
        <dbReference type="EMBL" id="TRY93183.1"/>
    </source>
</evidence>
<dbReference type="CDD" id="cd01056">
    <property type="entry name" value="Euk_Ferritin"/>
    <property type="match status" value="1"/>
</dbReference>
<evidence type="ECO:0000256" key="8">
    <source>
        <dbReference type="PIRSR" id="PIRSR601519-1"/>
    </source>
</evidence>
<dbReference type="SUPFAM" id="SSF47240">
    <property type="entry name" value="Ferritin-like"/>
    <property type="match status" value="1"/>
</dbReference>
<dbReference type="PANTHER" id="PTHR11431">
    <property type="entry name" value="FERRITIN"/>
    <property type="match status" value="1"/>
</dbReference>
<dbReference type="InterPro" id="IPR036397">
    <property type="entry name" value="RNaseH_sf"/>
</dbReference>
<proteinExistence type="inferred from homology"/>
<keyword evidence="4" id="KW-0560">Oxidoreductase</keyword>
<dbReference type="Pfam" id="PF00210">
    <property type="entry name" value="Ferritin"/>
    <property type="match status" value="1"/>
</dbReference>
<keyword evidence="12" id="KW-1185">Reference proteome</keyword>
<comment type="function">
    <text evidence="6">Stores iron in a soluble, non-toxic, readily available form. Important for iron homeostasis. Has ferroxidase activity. Iron is taken up in the ferrous form and deposited as ferric hydroxides after oxidation.</text>
</comment>
<gene>
    <name evidence="11" type="ORF">DNTS_006309</name>
</gene>
<dbReference type="Gene3D" id="3.30.420.10">
    <property type="entry name" value="Ribonuclease H-like superfamily/Ribonuclease H"/>
    <property type="match status" value="1"/>
</dbReference>
<feature type="binding site" evidence="8">
    <location>
        <position position="813"/>
    </location>
    <ligand>
        <name>Fe cation</name>
        <dbReference type="ChEBI" id="CHEBI:24875"/>
        <label>1</label>
    </ligand>
</feature>
<evidence type="ECO:0000256" key="9">
    <source>
        <dbReference type="RuleBase" id="RU361145"/>
    </source>
</evidence>
<dbReference type="PANTHER" id="PTHR11431:SF54">
    <property type="entry name" value="FERRITIN"/>
    <property type="match status" value="1"/>
</dbReference>
<evidence type="ECO:0000256" key="3">
    <source>
        <dbReference type="ARBA" id="ARBA00022723"/>
    </source>
</evidence>
<dbReference type="FunFam" id="1.20.1260.10:FF:000002">
    <property type="entry name" value="Ferritin, mitochondrial"/>
    <property type="match status" value="1"/>
</dbReference>
<dbReference type="OrthoDB" id="186462at2759"/>
<comment type="caution">
    <text evidence="11">The sequence shown here is derived from an EMBL/GenBank/DDBJ whole genome shotgun (WGS) entry which is preliminary data.</text>
</comment>
<keyword evidence="5 8" id="KW-0408">Iron</keyword>
<dbReference type="GO" id="GO:0006826">
    <property type="term" value="P:iron ion transport"/>
    <property type="evidence" value="ECO:0007669"/>
    <property type="project" value="InterPro"/>
</dbReference>